<evidence type="ECO:0000313" key="3">
    <source>
        <dbReference type="Proteomes" id="UP000306888"/>
    </source>
</evidence>
<sequence length="86" mass="10028">MRLCRNLFGDIIKNKRVILNLSQEDLVAKLNLLGLEINQSDLSRIESFKRPIYDYELYCLCKVLNINIAQFMSDNMADLLSEITMK</sequence>
<evidence type="ECO:0000313" key="2">
    <source>
        <dbReference type="EMBL" id="TGY42816.1"/>
    </source>
</evidence>
<gene>
    <name evidence="2" type="ORF">E5347_08385</name>
</gene>
<feature type="domain" description="HTH cro/C1-type" evidence="1">
    <location>
        <begin position="12"/>
        <end position="71"/>
    </location>
</feature>
<dbReference type="RefSeq" id="WP_136006331.1">
    <property type="nucleotide sequence ID" value="NZ_SRYR01000002.1"/>
</dbReference>
<comment type="caution">
    <text evidence="2">The sequence shown here is derived from an EMBL/GenBank/DDBJ whole genome shotgun (WGS) entry which is preliminary data.</text>
</comment>
<evidence type="ECO:0000259" key="1">
    <source>
        <dbReference type="PROSITE" id="PS50943"/>
    </source>
</evidence>
<dbReference type="AlphaFoldDB" id="A0A4S2DKM9"/>
<dbReference type="InterPro" id="IPR010982">
    <property type="entry name" value="Lambda_DNA-bd_dom_sf"/>
</dbReference>
<organism evidence="2 3">
    <name type="scientific">Clostridium sartagoforme</name>
    <dbReference type="NCBI Taxonomy" id="84031"/>
    <lineage>
        <taxon>Bacteria</taxon>
        <taxon>Bacillati</taxon>
        <taxon>Bacillota</taxon>
        <taxon>Clostridia</taxon>
        <taxon>Eubacteriales</taxon>
        <taxon>Clostridiaceae</taxon>
        <taxon>Clostridium</taxon>
    </lineage>
</organism>
<name>A0A4S2DKM9_9CLOT</name>
<protein>
    <submittedName>
        <fullName evidence="2">XRE family transcriptional regulator</fullName>
    </submittedName>
</protein>
<dbReference type="OrthoDB" id="1907855at2"/>
<dbReference type="Proteomes" id="UP000306888">
    <property type="component" value="Unassembled WGS sequence"/>
</dbReference>
<dbReference type="InterPro" id="IPR001387">
    <property type="entry name" value="Cro/C1-type_HTH"/>
</dbReference>
<accession>A0A4S2DKM9</accession>
<dbReference type="SUPFAM" id="SSF47413">
    <property type="entry name" value="lambda repressor-like DNA-binding domains"/>
    <property type="match status" value="1"/>
</dbReference>
<dbReference type="Gene3D" id="1.10.260.40">
    <property type="entry name" value="lambda repressor-like DNA-binding domains"/>
    <property type="match status" value="1"/>
</dbReference>
<dbReference type="CDD" id="cd00093">
    <property type="entry name" value="HTH_XRE"/>
    <property type="match status" value="1"/>
</dbReference>
<dbReference type="GO" id="GO:0003677">
    <property type="term" value="F:DNA binding"/>
    <property type="evidence" value="ECO:0007669"/>
    <property type="project" value="InterPro"/>
</dbReference>
<reference evidence="2 3" key="1">
    <citation type="submission" date="2019-04" db="EMBL/GenBank/DDBJ databases">
        <title>Microbes associate with the intestines of laboratory mice.</title>
        <authorList>
            <person name="Navarre W."/>
            <person name="Wong E."/>
            <person name="Huang K."/>
            <person name="Tropini C."/>
            <person name="Ng K."/>
            <person name="Yu B."/>
        </authorList>
    </citation>
    <scope>NUCLEOTIDE SEQUENCE [LARGE SCALE GENOMIC DNA]</scope>
    <source>
        <strain evidence="2 3">NM50_B9-20</strain>
    </source>
</reference>
<proteinExistence type="predicted"/>
<dbReference type="PROSITE" id="PS50943">
    <property type="entry name" value="HTH_CROC1"/>
    <property type="match status" value="1"/>
</dbReference>
<dbReference type="EMBL" id="SRYR01000002">
    <property type="protein sequence ID" value="TGY42816.1"/>
    <property type="molecule type" value="Genomic_DNA"/>
</dbReference>
<keyword evidence="3" id="KW-1185">Reference proteome</keyword>